<feature type="region of interest" description="Disordered" evidence="2">
    <location>
        <begin position="192"/>
        <end position="238"/>
    </location>
</feature>
<feature type="region of interest" description="Disordered" evidence="2">
    <location>
        <begin position="695"/>
        <end position="726"/>
    </location>
</feature>
<feature type="region of interest" description="Disordered" evidence="2">
    <location>
        <begin position="275"/>
        <end position="299"/>
    </location>
</feature>
<evidence type="ECO:0000313" key="4">
    <source>
        <dbReference type="EMBL" id="CAE7277338.1"/>
    </source>
</evidence>
<feature type="compositionally biased region" description="Gly residues" evidence="2">
    <location>
        <begin position="845"/>
        <end position="856"/>
    </location>
</feature>
<feature type="domain" description="Pseudouridine synthase RsuA/RluA-like" evidence="3">
    <location>
        <begin position="377"/>
        <end position="535"/>
    </location>
</feature>
<dbReference type="CDD" id="cd02869">
    <property type="entry name" value="PseudoU_synth_RluA_like"/>
    <property type="match status" value="1"/>
</dbReference>
<dbReference type="GO" id="GO:0003723">
    <property type="term" value="F:RNA binding"/>
    <property type="evidence" value="ECO:0007669"/>
    <property type="project" value="InterPro"/>
</dbReference>
<feature type="compositionally biased region" description="Acidic residues" evidence="2">
    <location>
        <begin position="647"/>
        <end position="671"/>
    </location>
</feature>
<feature type="compositionally biased region" description="Acidic residues" evidence="2">
    <location>
        <begin position="706"/>
        <end position="724"/>
    </location>
</feature>
<dbReference type="Gene3D" id="3.30.2350.10">
    <property type="entry name" value="Pseudouridine synthase"/>
    <property type="match status" value="1"/>
</dbReference>
<accession>A0A812N9J3</accession>
<gene>
    <name evidence="4" type="primary">rluC</name>
    <name evidence="4" type="ORF">SNEC2469_LOCUS6739</name>
</gene>
<dbReference type="Pfam" id="PF00849">
    <property type="entry name" value="PseudoU_synth_2"/>
    <property type="match status" value="1"/>
</dbReference>
<dbReference type="InterPro" id="IPR006224">
    <property type="entry name" value="PsdUridine_synth_RluA-like_CS"/>
</dbReference>
<feature type="region of interest" description="Disordered" evidence="2">
    <location>
        <begin position="832"/>
        <end position="872"/>
    </location>
</feature>
<dbReference type="GO" id="GO:0000455">
    <property type="term" value="P:enzyme-directed rRNA pseudouridine synthesis"/>
    <property type="evidence" value="ECO:0007669"/>
    <property type="project" value="TreeGrafter"/>
</dbReference>
<dbReference type="PROSITE" id="PS01129">
    <property type="entry name" value="PSI_RLU"/>
    <property type="match status" value="1"/>
</dbReference>
<dbReference type="PANTHER" id="PTHR21600:SF87">
    <property type="entry name" value="RNA PSEUDOURIDYLATE SYNTHASE DOMAIN-CONTAINING PROTEIN 1"/>
    <property type="match status" value="1"/>
</dbReference>
<dbReference type="EMBL" id="CAJNJA010011697">
    <property type="protein sequence ID" value="CAE7277338.1"/>
    <property type="molecule type" value="Genomic_DNA"/>
</dbReference>
<dbReference type="SUPFAM" id="SSF55120">
    <property type="entry name" value="Pseudouridine synthase"/>
    <property type="match status" value="1"/>
</dbReference>
<dbReference type="PANTHER" id="PTHR21600">
    <property type="entry name" value="MITOCHONDRIAL RNA PSEUDOURIDINE SYNTHASE"/>
    <property type="match status" value="1"/>
</dbReference>
<dbReference type="InterPro" id="IPR006145">
    <property type="entry name" value="PsdUridine_synth_RsuA/RluA"/>
</dbReference>
<feature type="region of interest" description="Disordered" evidence="2">
    <location>
        <begin position="639"/>
        <end position="678"/>
    </location>
</feature>
<dbReference type="GO" id="GO:0009982">
    <property type="term" value="F:pseudouridine synthase activity"/>
    <property type="evidence" value="ECO:0007669"/>
    <property type="project" value="InterPro"/>
</dbReference>
<evidence type="ECO:0000256" key="2">
    <source>
        <dbReference type="SAM" id="MobiDB-lite"/>
    </source>
</evidence>
<dbReference type="OrthoDB" id="418419at2759"/>
<dbReference type="InterPro" id="IPR020103">
    <property type="entry name" value="PsdUridine_synth_cat_dom_sf"/>
</dbReference>
<sequence>MRKGGPGLAAALGKHGVPPDPCSNCPAFTSALGPPASTPDPPPAVVRPNYGHAANKIPDAGQRRHEPKDAGPAARFYGTTPQPGSTYSLPVLQHAGAFAQQPRGHFNGLTGFVPANQPWPRMHLQGPAVPHIQPACPRMHPGSATQDVALQWPRMPRPGHLPRGPEPWPPGCALPSLHPGLLVDGHHMLQKVQPPQGVPVPHPLGHTAASMGSELPEPGQQGLGAQVSPLPDPAGLSVSDKVCKAKSSLSTPPPPRPSAACPVNAQDLEAFLASKAASAGEDAQASESTKTPSSENNSGRLLLMLLKGSRGEGTGALPEVNDERWHKSRWEPLLQPFADSSDPKRFISAEHFAPGRGLCVSGSGALPCVLQDLPRSDLLVMYKPSGWATCSTPQWEGVHGNLIRYVWKKHAHGPVAAPCHRLDRGTSGIVIVAKSRTALRHVCLQISSRSLVKQYIGLCRGIVDPPQGALSIPLAISSADKPLGACATAGRMAVTRYRVLGYFRQETAGGSTEYSLVQVQIDHGRQHQIRLHMASMGHPIVCDVKYSSSHFKEDSQVTGGRLFLHAAFLRGTLPPDGIAPLSIACRLPRQLRECLTSMQRLRSLEETLSLEATELCDCLLMPDPEVVQKCDPGLEVKALSKASSEKETEDPETEDLETEETEETEAEEAEEVAGVLSKRNLETEMLAQMNELLNTEAEPGDRSETDSESEANNELPEEVDEETNLDGVDSVAETDSGFGPMSLHSQFVRCKVCGEQEKVEKVEFPALRLRLSCRSVATWNAQVLKLFHSEEDREQGQHLQTRNSERWSNEDWTNEWSNRWWQQPCPEAWEWEWSSKSHPAPAKSGAGGGRSLGAGQPGPPQRDSRRRAEKQNVEVQMRKELYAHLKEHGMRHVPGPSVAGLFAYRYNQFLRKDGRRNDGSVRAWISSQPGVEVEAMGGNQWPWTSDSDALRCASSCKLAILLMSNYD</sequence>
<evidence type="ECO:0000259" key="3">
    <source>
        <dbReference type="Pfam" id="PF00849"/>
    </source>
</evidence>
<feature type="compositionally biased region" description="Polar residues" evidence="2">
    <location>
        <begin position="285"/>
        <end position="299"/>
    </location>
</feature>
<name>A0A812N9J3_9DINO</name>
<evidence type="ECO:0000313" key="5">
    <source>
        <dbReference type="Proteomes" id="UP000601435"/>
    </source>
</evidence>
<comment type="similarity">
    <text evidence="1">Belongs to the pseudouridine synthase RluA family.</text>
</comment>
<proteinExistence type="inferred from homology"/>
<protein>
    <submittedName>
        <fullName evidence="4">RluC protein</fullName>
    </submittedName>
</protein>
<comment type="caution">
    <text evidence="4">The sequence shown here is derived from an EMBL/GenBank/DDBJ whole genome shotgun (WGS) entry which is preliminary data.</text>
</comment>
<reference evidence="4" key="1">
    <citation type="submission" date="2021-02" db="EMBL/GenBank/DDBJ databases">
        <authorList>
            <person name="Dougan E. K."/>
            <person name="Rhodes N."/>
            <person name="Thang M."/>
            <person name="Chan C."/>
        </authorList>
    </citation>
    <scope>NUCLEOTIDE SEQUENCE</scope>
</reference>
<keyword evidence="5" id="KW-1185">Reference proteome</keyword>
<dbReference type="Proteomes" id="UP000601435">
    <property type="component" value="Unassembled WGS sequence"/>
</dbReference>
<dbReference type="InterPro" id="IPR050188">
    <property type="entry name" value="RluA_PseudoU_synthase"/>
</dbReference>
<evidence type="ECO:0000256" key="1">
    <source>
        <dbReference type="ARBA" id="ARBA00010876"/>
    </source>
</evidence>
<organism evidence="4 5">
    <name type="scientific">Symbiodinium necroappetens</name>
    <dbReference type="NCBI Taxonomy" id="1628268"/>
    <lineage>
        <taxon>Eukaryota</taxon>
        <taxon>Sar</taxon>
        <taxon>Alveolata</taxon>
        <taxon>Dinophyceae</taxon>
        <taxon>Suessiales</taxon>
        <taxon>Symbiodiniaceae</taxon>
        <taxon>Symbiodinium</taxon>
    </lineage>
</organism>
<dbReference type="AlphaFoldDB" id="A0A812N9J3"/>